<keyword evidence="2" id="KW-1133">Transmembrane helix</keyword>
<evidence type="ECO:0000313" key="3">
    <source>
        <dbReference type="EMBL" id="GAA0875452.1"/>
    </source>
</evidence>
<accession>A0ABN1MQ50</accession>
<dbReference type="RefSeq" id="WP_343786954.1">
    <property type="nucleotide sequence ID" value="NZ_BAAAFH010000011.1"/>
</dbReference>
<dbReference type="EMBL" id="BAAAFH010000011">
    <property type="protein sequence ID" value="GAA0875452.1"/>
    <property type="molecule type" value="Genomic_DNA"/>
</dbReference>
<reference evidence="3 4" key="1">
    <citation type="journal article" date="2019" name="Int. J. Syst. Evol. Microbiol.">
        <title>The Global Catalogue of Microorganisms (GCM) 10K type strain sequencing project: providing services to taxonomists for standard genome sequencing and annotation.</title>
        <authorList>
            <consortium name="The Broad Institute Genomics Platform"/>
            <consortium name="The Broad Institute Genome Sequencing Center for Infectious Disease"/>
            <person name="Wu L."/>
            <person name="Ma J."/>
        </authorList>
    </citation>
    <scope>NUCLEOTIDE SEQUENCE [LARGE SCALE GENOMIC DNA]</scope>
    <source>
        <strain evidence="3 4">JCM 16083</strain>
    </source>
</reference>
<evidence type="ECO:0000313" key="4">
    <source>
        <dbReference type="Proteomes" id="UP001501126"/>
    </source>
</evidence>
<name>A0ABN1MQ50_9FLAO</name>
<proteinExistence type="predicted"/>
<evidence type="ECO:0008006" key="5">
    <source>
        <dbReference type="Google" id="ProtNLM"/>
    </source>
</evidence>
<gene>
    <name evidence="3" type="ORF">GCM10009118_18610</name>
</gene>
<dbReference type="InterPro" id="IPR024623">
    <property type="entry name" value="YtxH"/>
</dbReference>
<comment type="caution">
    <text evidence="3">The sequence shown here is derived from an EMBL/GenBank/DDBJ whole genome shotgun (WGS) entry which is preliminary data.</text>
</comment>
<protein>
    <recommendedName>
        <fullName evidence="5">Gas vesicle protein</fullName>
    </recommendedName>
</protein>
<evidence type="ECO:0000256" key="1">
    <source>
        <dbReference type="SAM" id="Coils"/>
    </source>
</evidence>
<dbReference type="PANTHER" id="PTHR35792">
    <property type="entry name" value="GENERAL STRESS PROTEIN"/>
    <property type="match status" value="1"/>
</dbReference>
<keyword evidence="2" id="KW-0472">Membrane</keyword>
<dbReference type="Gene3D" id="1.20.120.20">
    <property type="entry name" value="Apolipoprotein"/>
    <property type="match status" value="1"/>
</dbReference>
<sequence length="107" mass="11796">MSNHTTDTLIALLSGVAIGVGVGVLFAPDKGSETRKKIKDKFDKGKEDLSDKYEDLIAMLKEKVNQTESRFDESLDKLVSEGKDKTEDVIEILEAKLAALKKEVAKK</sequence>
<organism evidence="3 4">
    <name type="scientific">Wandonia haliotis</name>
    <dbReference type="NCBI Taxonomy" id="574963"/>
    <lineage>
        <taxon>Bacteria</taxon>
        <taxon>Pseudomonadati</taxon>
        <taxon>Bacteroidota</taxon>
        <taxon>Flavobacteriia</taxon>
        <taxon>Flavobacteriales</taxon>
        <taxon>Crocinitomicaceae</taxon>
        <taxon>Wandonia</taxon>
    </lineage>
</organism>
<evidence type="ECO:0000256" key="2">
    <source>
        <dbReference type="SAM" id="Phobius"/>
    </source>
</evidence>
<keyword evidence="2" id="KW-0812">Transmembrane</keyword>
<dbReference type="InterPro" id="IPR052928">
    <property type="entry name" value="Desiccation-related_membrane"/>
</dbReference>
<dbReference type="Proteomes" id="UP001501126">
    <property type="component" value="Unassembled WGS sequence"/>
</dbReference>
<dbReference type="PANTHER" id="PTHR35792:SF2">
    <property type="entry name" value="GENERAL STRESS PROTEIN"/>
    <property type="match status" value="1"/>
</dbReference>
<keyword evidence="4" id="KW-1185">Reference proteome</keyword>
<feature type="transmembrane region" description="Helical" evidence="2">
    <location>
        <begin position="6"/>
        <end position="27"/>
    </location>
</feature>
<keyword evidence="1" id="KW-0175">Coiled coil</keyword>
<dbReference type="Pfam" id="PF12732">
    <property type="entry name" value="YtxH"/>
    <property type="match status" value="1"/>
</dbReference>
<feature type="coiled-coil region" evidence="1">
    <location>
        <begin position="46"/>
        <end position="103"/>
    </location>
</feature>